<dbReference type="GO" id="GO:0003676">
    <property type="term" value="F:nucleic acid binding"/>
    <property type="evidence" value="ECO:0007669"/>
    <property type="project" value="InterPro"/>
</dbReference>
<evidence type="ECO:0000256" key="1">
    <source>
        <dbReference type="SAM" id="Coils"/>
    </source>
</evidence>
<dbReference type="Proteomes" id="UP001249851">
    <property type="component" value="Unassembled WGS sequence"/>
</dbReference>
<reference evidence="4" key="2">
    <citation type="journal article" date="2023" name="Science">
        <title>Genomic signatures of disease resistance in endangered staghorn corals.</title>
        <authorList>
            <person name="Vollmer S.V."/>
            <person name="Selwyn J.D."/>
            <person name="Despard B.A."/>
            <person name="Roesel C.L."/>
        </authorList>
    </citation>
    <scope>NUCLEOTIDE SEQUENCE</scope>
    <source>
        <strain evidence="4">K2</strain>
    </source>
</reference>
<sequence length="1024" mass="115955">MSRSDGTGNIDDTLVNRTGIWADMLSCGPQANSTVFEGVQRDSGYTTKANEGLGFASDENAVTLADTLKDSESTEIEKVFPENNNENGLSGYSDKQGAKRQPKLTEKGKSYRLTQNISERKKLIREMQTRIANIGTLMNFDKNAELVSAEVLKLKERFNVLENLHGDIQELLCDEERDIDNQTFRAMYDEITSLRMSAIEWISGVAKRIKHDGTDKLSTRQSVRSKSSKASRCSINSSRAKALEAKAKRAELEARLAQLDDVEAAKKEAERVGLMAECAAANAVSKVYEDAIKEDNEQYLGSDDPDIEPDTGTYCQIEKKREQGCKSNGFPLLGRELNSQVVGGVKLNQPAQLAEKQLKDHLNPDVPELELPIPSPRHIVYDNVTGTLLKRGNFRLTKFISNDLKVLKAIPAEERTVKSLDLDKLPLERTLGLHWDTETDTLAVKASLSHGKANCHTRRDCLSKLSSTFDPLGLICPVLLPAKRLMQRNWQLKLDWDDSLPEGLLEGWARWKEELLFLNHLSTPRCYFSGGCSSDASFELHHFSDASEYGYGTVCYLRKESGDGTEYLRCRKRDDKFELTKHLTAEDLKLSAVAIVKLAQREVFSEEIKDLEKRGNVKRSSKLVKLRPILDNGLMRVGGRIVDGHRSKGIPYPQDPISSKERLSIFQELERLCQEGWPEHPNHVSELATAYWDYRHDIAVIDGILVKSQRILIPQKMCECLLQKLHRVHQGVDKSIQRARDKWFWPGMSEQIRRLILTCPSCLEHQPRQKQAAVIPVITTNAMQIVGCDIFQHNGRWYSCVVNYHTGYAWVKQIKNQEADTVIEHVCNQLGYPTEVPGTPHSQWKNGHCENTIGRLKRLLEKSKEEETSMEDVLLNIRDTPLDSNTPSPYELMFHRKVKSDLPSIPLSLCNNTNSINAGNRSVKHAERTRTRENRGEEARLEQDQTVMFMKKPHEGKAQWSSGTVVSADRQRSYTVEDDATGTQYSRDRVHIKSIPGYAHNRPTVFSERRHPNASRNIKHQGYG</sequence>
<organism evidence="4 5">
    <name type="scientific">Acropora cervicornis</name>
    <name type="common">Staghorn coral</name>
    <dbReference type="NCBI Taxonomy" id="6130"/>
    <lineage>
        <taxon>Eukaryota</taxon>
        <taxon>Metazoa</taxon>
        <taxon>Cnidaria</taxon>
        <taxon>Anthozoa</taxon>
        <taxon>Hexacorallia</taxon>
        <taxon>Scleractinia</taxon>
        <taxon>Astrocoeniina</taxon>
        <taxon>Acroporidae</taxon>
        <taxon>Acropora</taxon>
    </lineage>
</organism>
<feature type="coiled-coil region" evidence="1">
    <location>
        <begin position="235"/>
        <end position="272"/>
    </location>
</feature>
<dbReference type="AlphaFoldDB" id="A0AAD9QC96"/>
<name>A0AAD9QC96_ACRCE</name>
<dbReference type="InterPro" id="IPR041588">
    <property type="entry name" value="Integrase_H2C2"/>
</dbReference>
<dbReference type="FunFam" id="1.10.340.70:FF:000004">
    <property type="entry name" value="Retrovirus-related Pol polyprotein from transposon 297-like Protein"/>
    <property type="match status" value="1"/>
</dbReference>
<dbReference type="PANTHER" id="PTHR47331">
    <property type="entry name" value="PHD-TYPE DOMAIN-CONTAINING PROTEIN"/>
    <property type="match status" value="1"/>
</dbReference>
<dbReference type="Gene3D" id="3.30.420.10">
    <property type="entry name" value="Ribonuclease H-like superfamily/Ribonuclease H"/>
    <property type="match status" value="1"/>
</dbReference>
<feature type="region of interest" description="Disordered" evidence="2">
    <location>
        <begin position="74"/>
        <end position="106"/>
    </location>
</feature>
<gene>
    <name evidence="4" type="ORF">P5673_018777</name>
</gene>
<keyword evidence="5" id="KW-1185">Reference proteome</keyword>
<dbReference type="Gene3D" id="1.10.340.70">
    <property type="match status" value="1"/>
</dbReference>
<dbReference type="Pfam" id="PF17921">
    <property type="entry name" value="Integrase_H2C2"/>
    <property type="match status" value="1"/>
</dbReference>
<dbReference type="InterPro" id="IPR012337">
    <property type="entry name" value="RNaseH-like_sf"/>
</dbReference>
<reference evidence="4" key="1">
    <citation type="journal article" date="2023" name="G3 (Bethesda)">
        <title>Whole genome assembly and annotation of the endangered Caribbean coral Acropora cervicornis.</title>
        <authorList>
            <person name="Selwyn J.D."/>
            <person name="Vollmer S.V."/>
        </authorList>
    </citation>
    <scope>NUCLEOTIDE SEQUENCE</scope>
    <source>
        <strain evidence="4">K2</strain>
    </source>
</reference>
<dbReference type="InterPro" id="IPR036397">
    <property type="entry name" value="RNaseH_sf"/>
</dbReference>
<proteinExistence type="predicted"/>
<feature type="domain" description="Integrase zinc-binding" evidence="3">
    <location>
        <begin position="713"/>
        <end position="768"/>
    </location>
</feature>
<evidence type="ECO:0000259" key="3">
    <source>
        <dbReference type="Pfam" id="PF17921"/>
    </source>
</evidence>
<dbReference type="SUPFAM" id="SSF53098">
    <property type="entry name" value="Ribonuclease H-like"/>
    <property type="match status" value="1"/>
</dbReference>
<dbReference type="InterPro" id="IPR008042">
    <property type="entry name" value="Retrotrans_Pao"/>
</dbReference>
<accession>A0AAD9QC96</accession>
<evidence type="ECO:0000313" key="4">
    <source>
        <dbReference type="EMBL" id="KAK2558598.1"/>
    </source>
</evidence>
<dbReference type="Pfam" id="PF05380">
    <property type="entry name" value="Peptidase_A17"/>
    <property type="match status" value="1"/>
</dbReference>
<dbReference type="EMBL" id="JARQWQ010000043">
    <property type="protein sequence ID" value="KAK2558598.1"/>
    <property type="molecule type" value="Genomic_DNA"/>
</dbReference>
<protein>
    <recommendedName>
        <fullName evidence="3">Integrase zinc-binding domain-containing protein</fullName>
    </recommendedName>
</protein>
<evidence type="ECO:0000313" key="5">
    <source>
        <dbReference type="Proteomes" id="UP001249851"/>
    </source>
</evidence>
<keyword evidence="1" id="KW-0175">Coiled coil</keyword>
<comment type="caution">
    <text evidence="4">The sequence shown here is derived from an EMBL/GenBank/DDBJ whole genome shotgun (WGS) entry which is preliminary data.</text>
</comment>
<evidence type="ECO:0000256" key="2">
    <source>
        <dbReference type="SAM" id="MobiDB-lite"/>
    </source>
</evidence>